<comment type="similarity">
    <text evidence="7">In the C-terminal section; belongs to the transglycosylase Slt family.</text>
</comment>
<keyword evidence="5 7" id="KW-0456">Lyase</keyword>
<dbReference type="SMART" id="SM00062">
    <property type="entry name" value="PBPb"/>
    <property type="match status" value="1"/>
</dbReference>
<dbReference type="GO" id="GO:0009279">
    <property type="term" value="C:cell outer membrane"/>
    <property type="evidence" value="ECO:0007669"/>
    <property type="project" value="UniProtKB-SubCell"/>
</dbReference>
<evidence type="ECO:0000256" key="5">
    <source>
        <dbReference type="ARBA" id="ARBA00023239"/>
    </source>
</evidence>
<dbReference type="GO" id="GO:0008933">
    <property type="term" value="F:peptidoglycan lytic transglycosylase activity"/>
    <property type="evidence" value="ECO:0007669"/>
    <property type="project" value="UniProtKB-UniRule"/>
</dbReference>
<keyword evidence="6 7" id="KW-0961">Cell wall biogenesis/degradation</keyword>
<dbReference type="Pfam" id="PF00497">
    <property type="entry name" value="SBP_bac_3"/>
    <property type="match status" value="1"/>
</dbReference>
<dbReference type="InterPro" id="IPR001638">
    <property type="entry name" value="Solute-binding_3/MltF_N"/>
</dbReference>
<evidence type="ECO:0000256" key="1">
    <source>
        <dbReference type="ARBA" id="ARBA00007734"/>
    </source>
</evidence>
<organism evidence="9 10">
    <name type="scientific">Sulfuriferula multivorans</name>
    <dbReference type="NCBI Taxonomy" id="1559896"/>
    <lineage>
        <taxon>Bacteria</taxon>
        <taxon>Pseudomonadati</taxon>
        <taxon>Pseudomonadota</taxon>
        <taxon>Betaproteobacteria</taxon>
        <taxon>Nitrosomonadales</taxon>
        <taxon>Sulfuricellaceae</taxon>
        <taxon>Sulfuriferula</taxon>
    </lineage>
</organism>
<dbReference type="InterPro" id="IPR023703">
    <property type="entry name" value="MltF"/>
</dbReference>
<dbReference type="InterPro" id="IPR008258">
    <property type="entry name" value="Transglycosylase_SLT_dom_1"/>
</dbReference>
<dbReference type="EMBL" id="BGOW01000036">
    <property type="protein sequence ID" value="GCB02222.1"/>
    <property type="molecule type" value="Genomic_DNA"/>
</dbReference>
<feature type="active site" evidence="7">
    <location>
        <position position="307"/>
    </location>
</feature>
<evidence type="ECO:0000259" key="8">
    <source>
        <dbReference type="SMART" id="SM00062"/>
    </source>
</evidence>
<dbReference type="GO" id="GO:0016998">
    <property type="term" value="P:cell wall macromolecule catabolic process"/>
    <property type="evidence" value="ECO:0007669"/>
    <property type="project" value="UniProtKB-UniRule"/>
</dbReference>
<dbReference type="PROSITE" id="PS51257">
    <property type="entry name" value="PROKAR_LIPOPROTEIN"/>
    <property type="match status" value="1"/>
</dbReference>
<dbReference type="SUPFAM" id="SSF53850">
    <property type="entry name" value="Periplasmic binding protein-like II"/>
    <property type="match status" value="1"/>
</dbReference>
<evidence type="ECO:0000313" key="9">
    <source>
        <dbReference type="EMBL" id="GCB02222.1"/>
    </source>
</evidence>
<evidence type="ECO:0000256" key="4">
    <source>
        <dbReference type="ARBA" id="ARBA00023237"/>
    </source>
</evidence>
<reference evidence="9 10" key="1">
    <citation type="journal article" date="2019" name="Front. Microbiol.">
        <title>Genomes of Neutrophilic Sulfur-Oxidizing Chemolithoautotrophs Representing 9 Proteobacterial Species From 8 Genera.</title>
        <authorList>
            <person name="Watanabe T."/>
            <person name="Kojima H."/>
            <person name="Umezawa K."/>
            <person name="Hori C."/>
            <person name="Takasuka T.E."/>
            <person name="Kato Y."/>
            <person name="Fukui M."/>
        </authorList>
    </citation>
    <scope>NUCLEOTIDE SEQUENCE [LARGE SCALE GENOMIC DNA]</scope>
    <source>
        <strain evidence="9 10">TTN</strain>
    </source>
</reference>
<dbReference type="OrthoDB" id="9815002at2"/>
<dbReference type="HAMAP" id="MF_02016">
    <property type="entry name" value="MltF"/>
    <property type="match status" value="1"/>
</dbReference>
<dbReference type="Gene3D" id="3.40.190.10">
    <property type="entry name" value="Periplasmic binding protein-like II"/>
    <property type="match status" value="2"/>
</dbReference>
<keyword evidence="2 7" id="KW-0732">Signal</keyword>
<dbReference type="Pfam" id="PF01464">
    <property type="entry name" value="SLT"/>
    <property type="match status" value="1"/>
</dbReference>
<dbReference type="GO" id="GO:0009253">
    <property type="term" value="P:peptidoglycan catabolic process"/>
    <property type="evidence" value="ECO:0007669"/>
    <property type="project" value="TreeGrafter"/>
</dbReference>
<comment type="subcellular location">
    <subcellularLocation>
        <location evidence="7">Cell outer membrane</location>
        <topology evidence="7">Peripheral membrane protein</topology>
    </subcellularLocation>
    <text evidence="7">Attached to the inner leaflet of the outer membrane.</text>
</comment>
<dbReference type="EC" id="4.2.2.n1" evidence="7"/>
<gene>
    <name evidence="7" type="primary">mltF</name>
    <name evidence="9" type="ORF">SFMTTN_3043</name>
</gene>
<comment type="similarity">
    <text evidence="7">In the N-terminal section; belongs to the bacterial solute-binding protein 3 family.</text>
</comment>
<dbReference type="Gene3D" id="1.10.530.10">
    <property type="match status" value="1"/>
</dbReference>
<evidence type="ECO:0000256" key="3">
    <source>
        <dbReference type="ARBA" id="ARBA00023136"/>
    </source>
</evidence>
<evidence type="ECO:0000313" key="10">
    <source>
        <dbReference type="Proteomes" id="UP000286806"/>
    </source>
</evidence>
<keyword evidence="3 7" id="KW-0472">Membrane</keyword>
<comment type="function">
    <text evidence="7">Murein-degrading enzyme that degrades murein glycan strands and insoluble, high-molecular weight murein sacculi, with the concomitant formation of a 1,6-anhydromuramoyl product. Lytic transglycosylases (LTs) play an integral role in the metabolism of the peptidoglycan (PG) sacculus. Their lytic action creates space within the PG sacculus to allow for its expansion as well as for the insertion of various structures such as secretion systems and flagella.</text>
</comment>
<comment type="caution">
    <text evidence="7">Lacks conserved residue(s) required for the propagation of feature annotation.</text>
</comment>
<comment type="caution">
    <text evidence="9">The sequence shown here is derived from an EMBL/GenBank/DDBJ whole genome shotgun (WGS) entry which is preliminary data.</text>
</comment>
<protein>
    <recommendedName>
        <fullName evidence="7">Membrane-bound lytic murein transglycosylase F</fullName>
        <ecNumber evidence="7">4.2.2.n1</ecNumber>
    </recommendedName>
    <alternativeName>
        <fullName evidence="7">Murein lyase F</fullName>
    </alternativeName>
</protein>
<dbReference type="SUPFAM" id="SSF53955">
    <property type="entry name" value="Lysozyme-like"/>
    <property type="match status" value="1"/>
</dbReference>
<dbReference type="PANTHER" id="PTHR35936">
    <property type="entry name" value="MEMBRANE-BOUND LYTIC MUREIN TRANSGLYCOSYLASE F"/>
    <property type="match status" value="1"/>
</dbReference>
<comment type="domain">
    <text evidence="7">The N-terminal domain does not have lytic activity and probably modulates enzymatic activity. The C-terminal domain is the catalytic active domain.</text>
</comment>
<keyword evidence="10" id="KW-1185">Reference proteome</keyword>
<name>A0A401JYW4_9PROT</name>
<dbReference type="AlphaFoldDB" id="A0A401JYW4"/>
<dbReference type="Proteomes" id="UP000286806">
    <property type="component" value="Unassembled WGS sequence"/>
</dbReference>
<dbReference type="InterPro" id="IPR023346">
    <property type="entry name" value="Lysozyme-like_dom_sf"/>
</dbReference>
<feature type="domain" description="Solute-binding protein family 3/N-terminal" evidence="8">
    <location>
        <begin position="35"/>
        <end position="260"/>
    </location>
</feature>
<comment type="similarity">
    <text evidence="1">Belongs to the transglycosylase Slt family.</text>
</comment>
<comment type="catalytic activity">
    <reaction evidence="7">
        <text>Exolytic cleavage of the (1-&gt;4)-beta-glycosidic linkage between N-acetylmuramic acid (MurNAc) and N-acetylglucosamine (GlcNAc) residues in peptidoglycan, from either the reducing or the non-reducing ends of the peptidoglycan chains, with concomitant formation of a 1,6-anhydrobond in the MurNAc residue.</text>
        <dbReference type="EC" id="4.2.2.n1"/>
    </reaction>
</comment>
<dbReference type="RefSeq" id="WP_124705967.1">
    <property type="nucleotide sequence ID" value="NZ_BGOW01000036.1"/>
</dbReference>
<dbReference type="PANTHER" id="PTHR35936:SF32">
    <property type="entry name" value="MEMBRANE-BOUND LYTIC MUREIN TRANSGLYCOSYLASE F"/>
    <property type="match status" value="1"/>
</dbReference>
<evidence type="ECO:0000256" key="7">
    <source>
        <dbReference type="HAMAP-Rule" id="MF_02016"/>
    </source>
</evidence>
<evidence type="ECO:0000256" key="6">
    <source>
        <dbReference type="ARBA" id="ARBA00023316"/>
    </source>
</evidence>
<accession>A0A401JYW4</accession>
<evidence type="ECO:0000256" key="2">
    <source>
        <dbReference type="ARBA" id="ARBA00022729"/>
    </source>
</evidence>
<keyword evidence="4 7" id="KW-0998">Cell outer membrane</keyword>
<dbReference type="PROSITE" id="PS00922">
    <property type="entry name" value="TRANSGLYCOSYLASE"/>
    <property type="match status" value="1"/>
</dbReference>
<proteinExistence type="inferred from homology"/>
<dbReference type="GO" id="GO:0071555">
    <property type="term" value="P:cell wall organization"/>
    <property type="evidence" value="ECO:0007669"/>
    <property type="project" value="UniProtKB-KW"/>
</dbReference>
<dbReference type="CDD" id="cd13403">
    <property type="entry name" value="MLTF-like"/>
    <property type="match status" value="1"/>
</dbReference>
<dbReference type="CDD" id="cd01009">
    <property type="entry name" value="PBP2_YfhD_N"/>
    <property type="match status" value="1"/>
</dbReference>
<feature type="region of interest" description="LT domain" evidence="7">
    <location>
        <begin position="261"/>
        <end position="463"/>
    </location>
</feature>
<sequence length="463" mass="51869">MRKLLALSFSLLLVSCDVTLPKPPQPVAPVSKTGELVVLTHNGPTTYYESPNGEPTGFEYDLVTLFAREAGYRVKFLVEDNMDSLFQKLAQHQAHFAAAGITQTDALNKRMRFGPPYFKVTQQVIYNTDAVKPRDFADLVDARVAVVAGSSGAETMLDMRQRIPGLHWTEVGTGGGDELLDRLSKGELDAVIVNSNQFDIAQNLYANLDVAFEVKHPDQLAWAFPKNVDPALYAQVQAFFKRIQKDGTLKRLTERYYGHADRLENADVAGILARMKDTLPKYLPYFHEAEELTGIDWRLIAAIGYQESHWNPYATSPTGVRGLMMMTGDTADRMGVTDRLDPHQSIIAGAKYLALLVDAMPDRVEEPDRTWMALAAYNQGQGHLEDARILAQRHKLSPLSWSDVKQTLPLLARSEYNSQVKHGYCRGGEAVVFVENIRTYYDILVKYQRPYKPLLLSKSEAGI</sequence>
<dbReference type="InterPro" id="IPR000189">
    <property type="entry name" value="Transglyc_AS"/>
</dbReference>
<dbReference type="NCBIfam" id="NF008112">
    <property type="entry name" value="PRK10859.1"/>
    <property type="match status" value="1"/>
</dbReference>